<dbReference type="EMBL" id="QXGH01000022">
    <property type="protein sequence ID" value="RHW25673.1"/>
    <property type="molecule type" value="Genomic_DNA"/>
</dbReference>
<keyword evidence="3" id="KW-1185">Reference proteome</keyword>
<feature type="domain" description="AB hydrolase-1" evidence="1">
    <location>
        <begin position="2"/>
        <end position="239"/>
    </location>
</feature>
<proteinExistence type="predicted"/>
<dbReference type="InterPro" id="IPR050228">
    <property type="entry name" value="Carboxylesterase_BioH"/>
</dbReference>
<keyword evidence="2" id="KW-0378">Hydrolase</keyword>
<organism evidence="2 3">
    <name type="scientific">Nocardioides immobilis</name>
    <dbReference type="NCBI Taxonomy" id="2049295"/>
    <lineage>
        <taxon>Bacteria</taxon>
        <taxon>Bacillati</taxon>
        <taxon>Actinomycetota</taxon>
        <taxon>Actinomycetes</taxon>
        <taxon>Propionibacteriales</taxon>
        <taxon>Nocardioidaceae</taxon>
        <taxon>Nocardioides</taxon>
    </lineage>
</organism>
<gene>
    <name evidence="2" type="ORF">D0Z08_18015</name>
</gene>
<dbReference type="InterPro" id="IPR000073">
    <property type="entry name" value="AB_hydrolase_1"/>
</dbReference>
<dbReference type="AlphaFoldDB" id="A0A417XZ77"/>
<dbReference type="SUPFAM" id="SSF53474">
    <property type="entry name" value="alpha/beta-Hydrolases"/>
    <property type="match status" value="1"/>
</dbReference>
<dbReference type="InterPro" id="IPR029058">
    <property type="entry name" value="AB_hydrolase_fold"/>
</dbReference>
<dbReference type="Proteomes" id="UP000283644">
    <property type="component" value="Unassembled WGS sequence"/>
</dbReference>
<reference evidence="2 3" key="1">
    <citation type="submission" date="2018-09" db="EMBL/GenBank/DDBJ databases">
        <title>Genome sequencing of Nocardioides immobilis CCTCC AB 2017083 for comparison to Nocardioides silvaticus.</title>
        <authorList>
            <person name="Li C."/>
            <person name="Wang G."/>
        </authorList>
    </citation>
    <scope>NUCLEOTIDE SEQUENCE [LARGE SCALE GENOMIC DNA]</scope>
    <source>
        <strain evidence="2 3">CCTCC AB 2017083</strain>
    </source>
</reference>
<accession>A0A417XZ77</accession>
<name>A0A417XZ77_9ACTN</name>
<dbReference type="PANTHER" id="PTHR43194">
    <property type="entry name" value="HYDROLASE ALPHA/BETA FOLD FAMILY"/>
    <property type="match status" value="1"/>
</dbReference>
<protein>
    <submittedName>
        <fullName evidence="2">Alpha/beta hydrolase</fullName>
    </submittedName>
</protein>
<sequence>MLLLHGMGCGPWVWREVVAGLPAHITATAAVIAGHREGTRLARLSGRTAPEQMVDDLERQIDELGVDRLHIVGNSLGGWLALRLAERRRALSVLCLAPAGGWRPGSLGERMVVSRFVVGHRVARRLHRQPGLLANPQVRRAVLSPVVQDPRRVTLADAQHFVHDMAECQALRAALGSAGARQLNAVLFVDAPVTIAWSTEDRVLSGPWAREGFQHLAAEQLEIPRAGHVPMLDVPDVVAGLIRERISAPPAQAGATGP</sequence>
<dbReference type="Gene3D" id="3.40.50.1820">
    <property type="entry name" value="alpha/beta hydrolase"/>
    <property type="match status" value="1"/>
</dbReference>
<comment type="caution">
    <text evidence="2">The sequence shown here is derived from an EMBL/GenBank/DDBJ whole genome shotgun (WGS) entry which is preliminary data.</text>
</comment>
<dbReference type="GO" id="GO:0016787">
    <property type="term" value="F:hydrolase activity"/>
    <property type="evidence" value="ECO:0007669"/>
    <property type="project" value="UniProtKB-KW"/>
</dbReference>
<evidence type="ECO:0000313" key="2">
    <source>
        <dbReference type="EMBL" id="RHW25673.1"/>
    </source>
</evidence>
<dbReference type="PANTHER" id="PTHR43194:SF2">
    <property type="entry name" value="PEROXISOMAL MEMBRANE PROTEIN LPX1"/>
    <property type="match status" value="1"/>
</dbReference>
<dbReference type="Pfam" id="PF12697">
    <property type="entry name" value="Abhydrolase_6"/>
    <property type="match status" value="1"/>
</dbReference>
<evidence type="ECO:0000313" key="3">
    <source>
        <dbReference type="Proteomes" id="UP000283644"/>
    </source>
</evidence>
<evidence type="ECO:0000259" key="1">
    <source>
        <dbReference type="Pfam" id="PF12697"/>
    </source>
</evidence>